<feature type="domain" description="Actin homologue MreB-like C-terminal" evidence="2">
    <location>
        <begin position="182"/>
        <end position="298"/>
    </location>
</feature>
<dbReference type="Gene3D" id="3.30.420.40">
    <property type="match status" value="2"/>
</dbReference>
<dbReference type="EMBL" id="FRAF01000028">
    <property type="protein sequence ID" value="SHK94259.1"/>
    <property type="molecule type" value="Genomic_DNA"/>
</dbReference>
<organism evidence="3 4">
    <name type="scientific">Alicyclobacillus tolerans</name>
    <dbReference type="NCBI Taxonomy" id="90970"/>
    <lineage>
        <taxon>Bacteria</taxon>
        <taxon>Bacillati</taxon>
        <taxon>Bacillota</taxon>
        <taxon>Bacilli</taxon>
        <taxon>Bacillales</taxon>
        <taxon>Alicyclobacillaceae</taxon>
        <taxon>Alicyclobacillus</taxon>
    </lineage>
</organism>
<dbReference type="InterPro" id="IPR049067">
    <property type="entry name" value="MreB-like_C"/>
</dbReference>
<dbReference type="InterPro" id="IPR043129">
    <property type="entry name" value="ATPase_NBD"/>
</dbReference>
<evidence type="ECO:0000259" key="2">
    <source>
        <dbReference type="Pfam" id="PF21522"/>
    </source>
</evidence>
<dbReference type="Pfam" id="PF17989">
    <property type="entry name" value="ALP_N"/>
    <property type="match status" value="1"/>
</dbReference>
<dbReference type="CDD" id="cd24025">
    <property type="entry name" value="ASKHA_NBD_ParM_pCBH-like"/>
    <property type="match status" value="1"/>
</dbReference>
<protein>
    <submittedName>
        <fullName evidence="3">Plasmid segregation actin-type ATPase ParM</fullName>
    </submittedName>
</protein>
<proteinExistence type="predicted"/>
<reference evidence="4" key="1">
    <citation type="submission" date="2016-11" db="EMBL/GenBank/DDBJ databases">
        <authorList>
            <person name="Varghese N."/>
            <person name="Submissions S."/>
        </authorList>
    </citation>
    <scope>NUCLEOTIDE SEQUENCE [LARGE SCALE GENOMIC DNA]</scope>
    <source>
        <strain evidence="4">USBA-503</strain>
    </source>
</reference>
<dbReference type="RefSeq" id="WP_083574364.1">
    <property type="nucleotide sequence ID" value="NZ_FRAF01000028.1"/>
</dbReference>
<sequence length="338" mass="36890">MTVVGLDLGYGYVKATNGEQDILFPAVVGDGFERTTMLGDVVPYEVVLETGQGRRHLFLGELAERECLDAIVNLSSRKHEDEDTEALVLTTLALLMRDEGDAHRVVTGLPLAHYALQKESLQQRLAHMQGAVTVEGRKLKVSAASVRVVPQAMGAMMAGLLDTRTLKPRDEALLRHGGYLLLVDIGTRTTGFVVFETRPFRYVESLSGSVDVGGHTFMQELSRLLGRVAGESPSLSDRALYQELLETGSVFFGGRMHTLTDEVDMVRQRVYTAVMREVMAKLGAQTLGKVQAVFLAGGAGAGAARYFQSHFARVEVLPDAQMANARGFRLFDLATELS</sequence>
<evidence type="ECO:0000313" key="3">
    <source>
        <dbReference type="EMBL" id="SHK94259.1"/>
    </source>
</evidence>
<evidence type="ECO:0000259" key="1">
    <source>
        <dbReference type="Pfam" id="PF17989"/>
    </source>
</evidence>
<gene>
    <name evidence="3" type="ORF">SAMN05443507_12826</name>
</gene>
<dbReference type="AlphaFoldDB" id="A0A1M6WKZ7"/>
<dbReference type="InterPro" id="IPR040607">
    <property type="entry name" value="ALP_N"/>
</dbReference>
<dbReference type="Pfam" id="PF21522">
    <property type="entry name" value="MreB-like_C"/>
    <property type="match status" value="1"/>
</dbReference>
<keyword evidence="4" id="KW-1185">Reference proteome</keyword>
<dbReference type="STRING" id="1830138.SAMN05443507_12826"/>
<dbReference type="Proteomes" id="UP000184016">
    <property type="component" value="Unassembled WGS sequence"/>
</dbReference>
<feature type="domain" description="Actin-like protein N-terminal" evidence="1">
    <location>
        <begin position="5"/>
        <end position="154"/>
    </location>
</feature>
<name>A0A1M6WKZ7_9BACL</name>
<accession>A0A1M6WKZ7</accession>
<dbReference type="OrthoDB" id="5412507at2"/>
<evidence type="ECO:0000313" key="4">
    <source>
        <dbReference type="Proteomes" id="UP000184016"/>
    </source>
</evidence>
<dbReference type="SUPFAM" id="SSF53067">
    <property type="entry name" value="Actin-like ATPase domain"/>
    <property type="match status" value="2"/>
</dbReference>